<evidence type="ECO:0000313" key="2">
    <source>
        <dbReference type="Proteomes" id="UP001153331"/>
    </source>
</evidence>
<proteinExistence type="predicted"/>
<name>A0ACC2HSL4_9PLEO</name>
<organism evidence="1 2">
    <name type="scientific">Boeremia exigua</name>
    <dbReference type="NCBI Taxonomy" id="749465"/>
    <lineage>
        <taxon>Eukaryota</taxon>
        <taxon>Fungi</taxon>
        <taxon>Dikarya</taxon>
        <taxon>Ascomycota</taxon>
        <taxon>Pezizomycotina</taxon>
        <taxon>Dothideomycetes</taxon>
        <taxon>Pleosporomycetidae</taxon>
        <taxon>Pleosporales</taxon>
        <taxon>Pleosporineae</taxon>
        <taxon>Didymellaceae</taxon>
        <taxon>Boeremia</taxon>
    </lineage>
</organism>
<dbReference type="EMBL" id="JAPHNI010001275">
    <property type="protein sequence ID" value="KAJ8106087.1"/>
    <property type="molecule type" value="Genomic_DNA"/>
</dbReference>
<evidence type="ECO:0000313" key="1">
    <source>
        <dbReference type="EMBL" id="KAJ8106087.1"/>
    </source>
</evidence>
<accession>A0ACC2HSL4</accession>
<dbReference type="Proteomes" id="UP001153331">
    <property type="component" value="Unassembled WGS sequence"/>
</dbReference>
<reference evidence="1" key="1">
    <citation type="submission" date="2022-11" db="EMBL/GenBank/DDBJ databases">
        <title>Genome Sequence of Boeremia exigua.</title>
        <authorList>
            <person name="Buettner E."/>
        </authorList>
    </citation>
    <scope>NUCLEOTIDE SEQUENCE</scope>
    <source>
        <strain evidence="1">CU02</strain>
    </source>
</reference>
<keyword evidence="2" id="KW-1185">Reference proteome</keyword>
<sequence>MGSLVRNCPTPVAEVRKPNRVVLVRRKEEHAVAQPAPDEHVRHNTAHEMGRVESHSADPVQGDEVPSQRARNRADVDGARGGRVAEVRKAQVEEVDDEQQLGEPEVAAHPQVDEAEEQQVGGDVVRADVCGGDEVGLVRRPEGPGVD</sequence>
<comment type="caution">
    <text evidence="1">The sequence shown here is derived from an EMBL/GenBank/DDBJ whole genome shotgun (WGS) entry which is preliminary data.</text>
</comment>
<protein>
    <submittedName>
        <fullName evidence="1">Uncharacterized protein</fullName>
    </submittedName>
</protein>
<gene>
    <name evidence="1" type="ORF">OPT61_g9774</name>
</gene>